<dbReference type="EMBL" id="JBEXAC010000001">
    <property type="protein sequence ID" value="MET6995908.1"/>
    <property type="molecule type" value="Genomic_DNA"/>
</dbReference>
<dbReference type="Proteomes" id="UP001549749">
    <property type="component" value="Unassembled WGS sequence"/>
</dbReference>
<dbReference type="Pfam" id="PF00583">
    <property type="entry name" value="Acetyltransf_1"/>
    <property type="match status" value="1"/>
</dbReference>
<name>A0ABV2SYQ2_9BACT</name>
<dbReference type="CDD" id="cd04301">
    <property type="entry name" value="NAT_SF"/>
    <property type="match status" value="1"/>
</dbReference>
<evidence type="ECO:0000259" key="2">
    <source>
        <dbReference type="PROSITE" id="PS51186"/>
    </source>
</evidence>
<dbReference type="RefSeq" id="WP_354658555.1">
    <property type="nucleotide sequence ID" value="NZ_JBEXAC010000001.1"/>
</dbReference>
<dbReference type="Gene3D" id="3.40.630.30">
    <property type="match status" value="1"/>
</dbReference>
<organism evidence="3 4">
    <name type="scientific">Chitinophaga defluvii</name>
    <dbReference type="NCBI Taxonomy" id="3163343"/>
    <lineage>
        <taxon>Bacteria</taxon>
        <taxon>Pseudomonadati</taxon>
        <taxon>Bacteroidota</taxon>
        <taxon>Chitinophagia</taxon>
        <taxon>Chitinophagales</taxon>
        <taxon>Chitinophagaceae</taxon>
        <taxon>Chitinophaga</taxon>
    </lineage>
</organism>
<proteinExistence type="predicted"/>
<dbReference type="InterPro" id="IPR000182">
    <property type="entry name" value="GNAT_dom"/>
</dbReference>
<accession>A0ABV2SYQ2</accession>
<dbReference type="PANTHER" id="PTHR13947">
    <property type="entry name" value="GNAT FAMILY N-ACETYLTRANSFERASE"/>
    <property type="match status" value="1"/>
</dbReference>
<dbReference type="PROSITE" id="PS51186">
    <property type="entry name" value="GNAT"/>
    <property type="match status" value="1"/>
</dbReference>
<protein>
    <submittedName>
        <fullName evidence="3">GNAT family N-acetyltransferase</fullName>
    </submittedName>
</protein>
<dbReference type="InterPro" id="IPR016181">
    <property type="entry name" value="Acyl_CoA_acyltransferase"/>
</dbReference>
<sequence>MDQLTAHLQMRLLEKGGAVPYELLLLADPSRELIDSYIFDSTCYIAYLDQTAVGVYVLQEQAHIAEIKNIAVPEQYQGKGIGKYLLHHACRMAKEKGWSRIRIGTGNSSVGQLYLYQQQGFEMTAIVKDFFTRHYPDPIYENGIACKHMVLLEKIL</sequence>
<dbReference type="PANTHER" id="PTHR13947:SF37">
    <property type="entry name" value="LD18367P"/>
    <property type="match status" value="1"/>
</dbReference>
<dbReference type="SUPFAM" id="SSF55729">
    <property type="entry name" value="Acyl-CoA N-acyltransferases (Nat)"/>
    <property type="match status" value="1"/>
</dbReference>
<evidence type="ECO:0000313" key="3">
    <source>
        <dbReference type="EMBL" id="MET6995908.1"/>
    </source>
</evidence>
<gene>
    <name evidence="3" type="ORF">ABR189_00950</name>
</gene>
<evidence type="ECO:0000313" key="4">
    <source>
        <dbReference type="Proteomes" id="UP001549749"/>
    </source>
</evidence>
<keyword evidence="4" id="KW-1185">Reference proteome</keyword>
<keyword evidence="1" id="KW-0808">Transferase</keyword>
<reference evidence="3 4" key="1">
    <citation type="submission" date="2024-06" db="EMBL/GenBank/DDBJ databases">
        <title>Chitinophaga defluvii sp. nov., isolated from municipal sewage.</title>
        <authorList>
            <person name="Zhang L."/>
        </authorList>
    </citation>
    <scope>NUCLEOTIDE SEQUENCE [LARGE SCALE GENOMIC DNA]</scope>
    <source>
        <strain evidence="3 4">H8</strain>
    </source>
</reference>
<feature type="domain" description="N-acetyltransferase" evidence="2">
    <location>
        <begin position="1"/>
        <end position="156"/>
    </location>
</feature>
<dbReference type="InterPro" id="IPR050769">
    <property type="entry name" value="NAT_camello-type"/>
</dbReference>
<comment type="caution">
    <text evidence="3">The sequence shown here is derived from an EMBL/GenBank/DDBJ whole genome shotgun (WGS) entry which is preliminary data.</text>
</comment>
<evidence type="ECO:0000256" key="1">
    <source>
        <dbReference type="ARBA" id="ARBA00022679"/>
    </source>
</evidence>